<dbReference type="SUPFAM" id="SSF55729">
    <property type="entry name" value="Acyl-CoA N-acyltransferases (Nat)"/>
    <property type="match status" value="1"/>
</dbReference>
<keyword evidence="2" id="KW-0012">Acyltransferase</keyword>
<proteinExistence type="predicted"/>
<gene>
    <name evidence="4" type="ORF">ENO08_04600</name>
</gene>
<feature type="domain" description="N-acetyltransferase" evidence="3">
    <location>
        <begin position="1"/>
        <end position="151"/>
    </location>
</feature>
<dbReference type="GO" id="GO:0016747">
    <property type="term" value="F:acyltransferase activity, transferring groups other than amino-acyl groups"/>
    <property type="evidence" value="ECO:0007669"/>
    <property type="project" value="InterPro"/>
</dbReference>
<evidence type="ECO:0000313" key="4">
    <source>
        <dbReference type="EMBL" id="HER43719.1"/>
    </source>
</evidence>
<dbReference type="AlphaFoldDB" id="A0A7V2AUX0"/>
<dbReference type="InterPro" id="IPR000182">
    <property type="entry name" value="GNAT_dom"/>
</dbReference>
<dbReference type="Gene3D" id="3.40.630.30">
    <property type="match status" value="1"/>
</dbReference>
<organism evidence="4">
    <name type="scientific">Eiseniibacteriota bacterium</name>
    <dbReference type="NCBI Taxonomy" id="2212470"/>
    <lineage>
        <taxon>Bacteria</taxon>
        <taxon>Candidatus Eiseniibacteriota</taxon>
    </lineage>
</organism>
<dbReference type="PANTHER" id="PTHR43877:SF1">
    <property type="entry name" value="ACETYLTRANSFERASE"/>
    <property type="match status" value="1"/>
</dbReference>
<keyword evidence="1" id="KW-0808">Transferase</keyword>
<dbReference type="InterPro" id="IPR050832">
    <property type="entry name" value="Bact_Acetyltransf"/>
</dbReference>
<accession>A0A7V2AUX0</accession>
<comment type="caution">
    <text evidence="4">The sequence shown here is derived from an EMBL/GenBank/DDBJ whole genome shotgun (WGS) entry which is preliminary data.</text>
</comment>
<protein>
    <submittedName>
        <fullName evidence="4">GNAT family N-acetyltransferase</fullName>
    </submittedName>
</protein>
<dbReference type="CDD" id="cd04301">
    <property type="entry name" value="NAT_SF"/>
    <property type="match status" value="1"/>
</dbReference>
<dbReference type="PROSITE" id="PS51186">
    <property type="entry name" value="GNAT"/>
    <property type="match status" value="1"/>
</dbReference>
<evidence type="ECO:0000259" key="3">
    <source>
        <dbReference type="PROSITE" id="PS51186"/>
    </source>
</evidence>
<reference evidence="4" key="1">
    <citation type="journal article" date="2020" name="mSystems">
        <title>Genome- and Community-Level Interaction Insights into Carbon Utilization and Element Cycling Functions of Hydrothermarchaeota in Hydrothermal Sediment.</title>
        <authorList>
            <person name="Zhou Z."/>
            <person name="Liu Y."/>
            <person name="Xu W."/>
            <person name="Pan J."/>
            <person name="Luo Z.H."/>
            <person name="Li M."/>
        </authorList>
    </citation>
    <scope>NUCLEOTIDE SEQUENCE [LARGE SCALE GENOMIC DNA]</scope>
    <source>
        <strain evidence="4">SpSt-1233</strain>
    </source>
</reference>
<dbReference type="EMBL" id="DSEC01000324">
    <property type="protein sequence ID" value="HER43719.1"/>
    <property type="molecule type" value="Genomic_DNA"/>
</dbReference>
<dbReference type="PANTHER" id="PTHR43877">
    <property type="entry name" value="AMINOALKYLPHOSPHONATE N-ACETYLTRANSFERASE-RELATED-RELATED"/>
    <property type="match status" value="1"/>
</dbReference>
<dbReference type="InterPro" id="IPR016181">
    <property type="entry name" value="Acyl_CoA_acyltransferase"/>
</dbReference>
<evidence type="ECO:0000256" key="2">
    <source>
        <dbReference type="ARBA" id="ARBA00023315"/>
    </source>
</evidence>
<evidence type="ECO:0000256" key="1">
    <source>
        <dbReference type="ARBA" id="ARBA00022679"/>
    </source>
</evidence>
<dbReference type="Pfam" id="PF00583">
    <property type="entry name" value="Acetyltransf_1"/>
    <property type="match status" value="1"/>
</dbReference>
<sequence>MVIRNAEAKDCEQCLTLLRQLWKPAYDLDSIQEGTFSSEDLNVLYGCILDNPNCEVVIAEKDERVVAMMDLSFRETFLHGGLMMQIEDLIVDAKYRRQGIGQRMVGLAEEMAVSRGCRAAELNSDLYREATHRFWEAMGYEIGAYQLRKAL</sequence>
<name>A0A7V2AUX0_UNCEI</name>
<dbReference type="Proteomes" id="UP000886069">
    <property type="component" value="Unassembled WGS sequence"/>
</dbReference>